<sequence>MQTNLHDESEEGIPAADFDREEASDEANFGNWPEIVGLVVVALVTFMILQVTG</sequence>
<evidence type="ECO:0000256" key="1">
    <source>
        <dbReference type="SAM" id="MobiDB-lite"/>
    </source>
</evidence>
<evidence type="ECO:0000313" key="4">
    <source>
        <dbReference type="Proteomes" id="UP001164020"/>
    </source>
</evidence>
<dbReference type="EMBL" id="CP114029">
    <property type="protein sequence ID" value="WAP66957.1"/>
    <property type="molecule type" value="Genomic_DNA"/>
</dbReference>
<evidence type="ECO:0000313" key="3">
    <source>
        <dbReference type="EMBL" id="WAP66957.1"/>
    </source>
</evidence>
<feature type="region of interest" description="Disordered" evidence="1">
    <location>
        <begin position="1"/>
        <end position="25"/>
    </location>
</feature>
<keyword evidence="2" id="KW-0812">Transmembrane</keyword>
<reference evidence="3" key="1">
    <citation type="submission" date="2022-12" db="EMBL/GenBank/DDBJ databases">
        <title>Jiella pelagia sp. nov., isolated from phosphonate enriched culture of Northwest Pacific surface seawater.</title>
        <authorList>
            <person name="Shin D.Y."/>
            <person name="Hwang C.Y."/>
        </authorList>
    </citation>
    <scope>NUCLEOTIDE SEQUENCE</scope>
    <source>
        <strain evidence="3">HL-NP1</strain>
    </source>
</reference>
<feature type="transmembrane region" description="Helical" evidence="2">
    <location>
        <begin position="35"/>
        <end position="52"/>
    </location>
</feature>
<gene>
    <name evidence="3" type="ORF">OH818_14980</name>
</gene>
<keyword evidence="2" id="KW-0472">Membrane</keyword>
<organism evidence="3 4">
    <name type="scientific">Jiella pelagia</name>
    <dbReference type="NCBI Taxonomy" id="2986949"/>
    <lineage>
        <taxon>Bacteria</taxon>
        <taxon>Pseudomonadati</taxon>
        <taxon>Pseudomonadota</taxon>
        <taxon>Alphaproteobacteria</taxon>
        <taxon>Hyphomicrobiales</taxon>
        <taxon>Aurantimonadaceae</taxon>
        <taxon>Jiella</taxon>
    </lineage>
</organism>
<name>A0ABY7BUI0_9HYPH</name>
<accession>A0ABY7BUI0</accession>
<proteinExistence type="predicted"/>
<evidence type="ECO:0000256" key="2">
    <source>
        <dbReference type="SAM" id="Phobius"/>
    </source>
</evidence>
<dbReference type="Proteomes" id="UP001164020">
    <property type="component" value="Chromosome"/>
</dbReference>
<keyword evidence="4" id="KW-1185">Reference proteome</keyword>
<dbReference type="RefSeq" id="WP_268879403.1">
    <property type="nucleotide sequence ID" value="NZ_CP114029.1"/>
</dbReference>
<keyword evidence="2" id="KW-1133">Transmembrane helix</keyword>
<protein>
    <submittedName>
        <fullName evidence="3">Uncharacterized protein</fullName>
    </submittedName>
</protein>